<dbReference type="Proteomes" id="UP001602245">
    <property type="component" value="Unassembled WGS sequence"/>
</dbReference>
<sequence length="64" mass="7001">MHEINAAPWRKSSRCGSATCVEVAKVDGRFLVRDSKNPDGAVLSFTEEEWAAFVEGVGAGEFHF</sequence>
<keyword evidence="3" id="KW-1185">Reference proteome</keyword>
<evidence type="ECO:0000313" key="3">
    <source>
        <dbReference type="Proteomes" id="UP001602245"/>
    </source>
</evidence>
<protein>
    <submittedName>
        <fullName evidence="2">DUF397 domain-containing protein</fullName>
    </submittedName>
</protein>
<dbReference type="RefSeq" id="WP_020515352.1">
    <property type="nucleotide sequence ID" value="NZ_JBIAZU010000009.1"/>
</dbReference>
<dbReference type="Pfam" id="PF04149">
    <property type="entry name" value="DUF397"/>
    <property type="match status" value="1"/>
</dbReference>
<evidence type="ECO:0000259" key="1">
    <source>
        <dbReference type="Pfam" id="PF04149"/>
    </source>
</evidence>
<evidence type="ECO:0000313" key="2">
    <source>
        <dbReference type="EMBL" id="MFF5296872.1"/>
    </source>
</evidence>
<feature type="domain" description="DUF397" evidence="1">
    <location>
        <begin position="7"/>
        <end position="57"/>
    </location>
</feature>
<accession>A0ABW6WUB5</accession>
<reference evidence="2 3" key="1">
    <citation type="submission" date="2024-10" db="EMBL/GenBank/DDBJ databases">
        <title>The Natural Products Discovery Center: Release of the First 8490 Sequenced Strains for Exploring Actinobacteria Biosynthetic Diversity.</title>
        <authorList>
            <person name="Kalkreuter E."/>
            <person name="Kautsar S.A."/>
            <person name="Yang D."/>
            <person name="Bader C.D."/>
            <person name="Teijaro C.N."/>
            <person name="Fluegel L."/>
            <person name="Davis C.M."/>
            <person name="Simpson J.R."/>
            <person name="Lauterbach L."/>
            <person name="Steele A.D."/>
            <person name="Gui C."/>
            <person name="Meng S."/>
            <person name="Li G."/>
            <person name="Viehrig K."/>
            <person name="Ye F."/>
            <person name="Su P."/>
            <person name="Kiefer A.F."/>
            <person name="Nichols A."/>
            <person name="Cepeda A.J."/>
            <person name="Yan W."/>
            <person name="Fan B."/>
            <person name="Jiang Y."/>
            <person name="Adhikari A."/>
            <person name="Zheng C.-J."/>
            <person name="Schuster L."/>
            <person name="Cowan T.M."/>
            <person name="Smanski M.J."/>
            <person name="Chevrette M.G."/>
            <person name="De Carvalho L.P.S."/>
            <person name="Shen B."/>
        </authorList>
    </citation>
    <scope>NUCLEOTIDE SEQUENCE [LARGE SCALE GENOMIC DNA]</scope>
    <source>
        <strain evidence="2 3">NPDC000087</strain>
    </source>
</reference>
<organism evidence="2 3">
    <name type="scientific">Paractinoplanes globisporus</name>
    <dbReference type="NCBI Taxonomy" id="113565"/>
    <lineage>
        <taxon>Bacteria</taxon>
        <taxon>Bacillati</taxon>
        <taxon>Actinomycetota</taxon>
        <taxon>Actinomycetes</taxon>
        <taxon>Micromonosporales</taxon>
        <taxon>Micromonosporaceae</taxon>
        <taxon>Paractinoplanes</taxon>
    </lineage>
</organism>
<proteinExistence type="predicted"/>
<dbReference type="EMBL" id="JBIAZU010000009">
    <property type="protein sequence ID" value="MFF5296872.1"/>
    <property type="molecule type" value="Genomic_DNA"/>
</dbReference>
<name>A0ABW6WUB5_9ACTN</name>
<dbReference type="InterPro" id="IPR007278">
    <property type="entry name" value="DUF397"/>
</dbReference>
<gene>
    <name evidence="2" type="ORF">ACFY35_46205</name>
</gene>
<comment type="caution">
    <text evidence="2">The sequence shown here is derived from an EMBL/GenBank/DDBJ whole genome shotgun (WGS) entry which is preliminary data.</text>
</comment>